<dbReference type="AlphaFoldDB" id="A0AAN6G5R0"/>
<comment type="similarity">
    <text evidence="2">Belongs to the HFCD (homooligomeric flavin containing Cys decarboxylase) superfamily.</text>
</comment>
<dbReference type="InterPro" id="IPR003382">
    <property type="entry name" value="Flavoprotein"/>
</dbReference>
<dbReference type="GO" id="GO:0004633">
    <property type="term" value="F:phosphopantothenoylcysteine decarboxylase activity"/>
    <property type="evidence" value="ECO:0007669"/>
    <property type="project" value="TreeGrafter"/>
</dbReference>
<dbReference type="GO" id="GO:0010181">
    <property type="term" value="F:FMN binding"/>
    <property type="evidence" value="ECO:0007669"/>
    <property type="project" value="TreeGrafter"/>
</dbReference>
<dbReference type="PANTHER" id="PTHR14359:SF6">
    <property type="entry name" value="PHOSPHOPANTOTHENOYLCYSTEINE DECARBOXYLASE"/>
    <property type="match status" value="1"/>
</dbReference>
<evidence type="ECO:0000256" key="2">
    <source>
        <dbReference type="ARBA" id="ARBA00038350"/>
    </source>
</evidence>
<dbReference type="EMBL" id="JAPDMQ010000616">
    <property type="protein sequence ID" value="KAK0522075.1"/>
    <property type="molecule type" value="Genomic_DNA"/>
</dbReference>
<dbReference type="SUPFAM" id="SSF52507">
    <property type="entry name" value="Homo-oligomeric flavin-containing Cys decarboxylases, HFCD"/>
    <property type="match status" value="1"/>
</dbReference>
<dbReference type="PANTHER" id="PTHR14359">
    <property type="entry name" value="HOMO-OLIGOMERIC FLAVIN CONTAINING CYS DECARBOXYLASE FAMILY"/>
    <property type="match status" value="1"/>
</dbReference>
<dbReference type="Pfam" id="PF02441">
    <property type="entry name" value="Flavoprotein"/>
    <property type="match status" value="2"/>
</dbReference>
<dbReference type="Gene3D" id="3.40.50.1950">
    <property type="entry name" value="Flavin prenyltransferase-like"/>
    <property type="match status" value="2"/>
</dbReference>
<dbReference type="InterPro" id="IPR036551">
    <property type="entry name" value="Flavin_trans-like"/>
</dbReference>
<gene>
    <name evidence="4" type="ORF">OC842_006577</name>
</gene>
<organism evidence="4 5">
    <name type="scientific">Tilletia horrida</name>
    <dbReference type="NCBI Taxonomy" id="155126"/>
    <lineage>
        <taxon>Eukaryota</taxon>
        <taxon>Fungi</taxon>
        <taxon>Dikarya</taxon>
        <taxon>Basidiomycota</taxon>
        <taxon>Ustilaginomycotina</taxon>
        <taxon>Exobasidiomycetes</taxon>
        <taxon>Tilletiales</taxon>
        <taxon>Tilletiaceae</taxon>
        <taxon>Tilletia</taxon>
    </lineage>
</organism>
<feature type="domain" description="Flavoprotein" evidence="3">
    <location>
        <begin position="148"/>
        <end position="218"/>
    </location>
</feature>
<reference evidence="4" key="1">
    <citation type="journal article" date="2023" name="PhytoFront">
        <title>Draft Genome Resources of Seven Strains of Tilletia horrida, Causal Agent of Kernel Smut of Rice.</title>
        <authorList>
            <person name="Khanal S."/>
            <person name="Antony Babu S."/>
            <person name="Zhou X.G."/>
        </authorList>
    </citation>
    <scope>NUCLEOTIDE SEQUENCE</scope>
    <source>
        <strain evidence="4">TX3</strain>
    </source>
</reference>
<protein>
    <recommendedName>
        <fullName evidence="3">Flavoprotein domain-containing protein</fullName>
    </recommendedName>
</protein>
<evidence type="ECO:0000313" key="5">
    <source>
        <dbReference type="Proteomes" id="UP001176521"/>
    </source>
</evidence>
<evidence type="ECO:0000256" key="1">
    <source>
        <dbReference type="ARBA" id="ARBA00022993"/>
    </source>
</evidence>
<keyword evidence="1" id="KW-0173">Coenzyme A biosynthesis</keyword>
<accession>A0AAN6G5R0</accession>
<sequence>MPLPTSLRSPYEALSSPPTHERPLHVVLACAGSVASVKIPLIVEKLLSYENVMVHVVPTQHAAHFWSEGELQDRTKTFLEDVYGSNSSSYREQAYGVKDLAAENKAARSTAFSEPRSRGRFKLWNDRDEWNDWSKVGDPVLHIETSFFRALSPSTPTLIFPAMNTLMYEHPLTARHLNTVQTTLGYEVHGPIPKQLACGDIGQGAMFEWTDIVSLVVERFGLVQNTICRNK</sequence>
<proteinExistence type="inferred from homology"/>
<name>A0AAN6G5R0_9BASI</name>
<keyword evidence="5" id="KW-1185">Reference proteome</keyword>
<comment type="caution">
    <text evidence="4">The sequence shown here is derived from an EMBL/GenBank/DDBJ whole genome shotgun (WGS) entry which is preliminary data.</text>
</comment>
<evidence type="ECO:0000313" key="4">
    <source>
        <dbReference type="EMBL" id="KAK0522075.1"/>
    </source>
</evidence>
<evidence type="ECO:0000259" key="3">
    <source>
        <dbReference type="Pfam" id="PF02441"/>
    </source>
</evidence>
<dbReference type="GO" id="GO:0015937">
    <property type="term" value="P:coenzyme A biosynthetic process"/>
    <property type="evidence" value="ECO:0007669"/>
    <property type="project" value="UniProtKB-KW"/>
</dbReference>
<feature type="domain" description="Flavoprotein" evidence="3">
    <location>
        <begin position="25"/>
        <end position="71"/>
    </location>
</feature>
<dbReference type="GO" id="GO:0071513">
    <property type="term" value="C:phosphopantothenoylcysteine decarboxylase complex"/>
    <property type="evidence" value="ECO:0007669"/>
    <property type="project" value="TreeGrafter"/>
</dbReference>
<dbReference type="Proteomes" id="UP001176521">
    <property type="component" value="Unassembled WGS sequence"/>
</dbReference>